<protein>
    <recommendedName>
        <fullName evidence="2">Amine oxidase domain-containing protein</fullName>
    </recommendedName>
</protein>
<dbReference type="SUPFAM" id="SSF51905">
    <property type="entry name" value="FAD/NAD(P)-binding domain"/>
    <property type="match status" value="1"/>
</dbReference>
<name>A0A2A5KVS7_9HYPH</name>
<reference evidence="3 4" key="1">
    <citation type="submission" date="2017-09" db="EMBL/GenBank/DDBJ databases">
        <title>Comparative genomics of rhizobia isolated from Phaseolus vulgaris in China.</title>
        <authorList>
            <person name="Tong W."/>
        </authorList>
    </citation>
    <scope>NUCLEOTIDE SEQUENCE [LARGE SCALE GENOMIC DNA]</scope>
    <source>
        <strain evidence="3 4">L101</strain>
    </source>
</reference>
<dbReference type="PANTHER" id="PTHR43563:SF14">
    <property type="entry name" value="AMINE OXIDASE"/>
    <property type="match status" value="1"/>
</dbReference>
<dbReference type="Pfam" id="PF13450">
    <property type="entry name" value="NAD_binding_8"/>
    <property type="match status" value="1"/>
</dbReference>
<dbReference type="InterPro" id="IPR050703">
    <property type="entry name" value="Flavin_MAO"/>
</dbReference>
<keyword evidence="4" id="KW-1185">Reference proteome</keyword>
<dbReference type="Gene3D" id="3.50.50.60">
    <property type="entry name" value="FAD/NAD(P)-binding domain"/>
    <property type="match status" value="2"/>
</dbReference>
<accession>A0A2A5KVS7</accession>
<sequence length="205" mass="21906">MSLPVMIVGGGIAGLTVAHAMQSADIEFVLVEARDRLGGRILSAGNGGLPSEDGFDLGPSWIWPEMQPVLCSLAERLGIRLFAQNDEGDIVLERSASIAPQRFPTFQREPRSMRIKGGTASLIAALRGRIAAEHVRLGMRVTGLTRPDGSVSVTLEGPDGAAETMEAAIVVLAMPPRLIDRSITFEPPIDPALPRRWQRCSASSA</sequence>
<gene>
    <name evidence="3" type="ORF">CPT34_10250</name>
</gene>
<dbReference type="Pfam" id="PF01593">
    <property type="entry name" value="Amino_oxidase"/>
    <property type="match status" value="1"/>
</dbReference>
<dbReference type="Proteomes" id="UP000218807">
    <property type="component" value="Unassembled WGS sequence"/>
</dbReference>
<evidence type="ECO:0000313" key="3">
    <source>
        <dbReference type="EMBL" id="PCK81075.1"/>
    </source>
</evidence>
<comment type="similarity">
    <text evidence="1">Belongs to the flavin monoamine oxidase family.</text>
</comment>
<dbReference type="EMBL" id="NXDM01000008">
    <property type="protein sequence ID" value="PCK81075.1"/>
    <property type="molecule type" value="Genomic_DNA"/>
</dbReference>
<evidence type="ECO:0000259" key="2">
    <source>
        <dbReference type="Pfam" id="PF01593"/>
    </source>
</evidence>
<proteinExistence type="inferred from homology"/>
<comment type="caution">
    <text evidence="3">The sequence shown here is derived from an EMBL/GenBank/DDBJ whole genome shotgun (WGS) entry which is preliminary data.</text>
</comment>
<organism evidence="3 4">
    <name type="scientific">Rhizobium sophoriradicis</name>
    <dbReference type="NCBI Taxonomy" id="1535245"/>
    <lineage>
        <taxon>Bacteria</taxon>
        <taxon>Pseudomonadati</taxon>
        <taxon>Pseudomonadota</taxon>
        <taxon>Alphaproteobacteria</taxon>
        <taxon>Hyphomicrobiales</taxon>
        <taxon>Rhizobiaceae</taxon>
        <taxon>Rhizobium/Agrobacterium group</taxon>
        <taxon>Rhizobium</taxon>
    </lineage>
</organism>
<dbReference type="AlphaFoldDB" id="A0A2A5KVS7"/>
<evidence type="ECO:0000313" key="4">
    <source>
        <dbReference type="Proteomes" id="UP000218807"/>
    </source>
</evidence>
<dbReference type="InterPro" id="IPR002937">
    <property type="entry name" value="Amino_oxidase"/>
</dbReference>
<dbReference type="InterPro" id="IPR036188">
    <property type="entry name" value="FAD/NAD-bd_sf"/>
</dbReference>
<dbReference type="PANTHER" id="PTHR43563">
    <property type="entry name" value="AMINE OXIDASE"/>
    <property type="match status" value="1"/>
</dbReference>
<dbReference type="GO" id="GO:0016491">
    <property type="term" value="F:oxidoreductase activity"/>
    <property type="evidence" value="ECO:0007669"/>
    <property type="project" value="InterPro"/>
</dbReference>
<evidence type="ECO:0000256" key="1">
    <source>
        <dbReference type="ARBA" id="ARBA00005995"/>
    </source>
</evidence>
<feature type="domain" description="Amine oxidase" evidence="2">
    <location>
        <begin position="86"/>
        <end position="192"/>
    </location>
</feature>